<name>A0A450RXL3_9GAMM</name>
<protein>
    <submittedName>
        <fullName evidence="2">Uncharacterized protein</fullName>
    </submittedName>
</protein>
<dbReference type="EMBL" id="CAADEW010000005">
    <property type="protein sequence ID" value="VFJ43864.1"/>
    <property type="molecule type" value="Genomic_DNA"/>
</dbReference>
<feature type="region of interest" description="Disordered" evidence="1">
    <location>
        <begin position="82"/>
        <end position="134"/>
    </location>
</feature>
<sequence length="134" mass="15322">MILLNRLKSVESLDDLNDVKELGDSILRKEKRRALLTLLAIAEEIDNEEIMESIEKLSGYEIEIRDHYFLERGRQRLRRRGTRATRLHGRRQNLSGSPFQCRENYSGVDRNGNGTRADDPRTSGPPGICLNADA</sequence>
<evidence type="ECO:0000313" key="2">
    <source>
        <dbReference type="EMBL" id="VFJ43864.1"/>
    </source>
</evidence>
<accession>A0A450RXL3</accession>
<feature type="compositionally biased region" description="Basic residues" evidence="1">
    <location>
        <begin position="82"/>
        <end position="91"/>
    </location>
</feature>
<reference evidence="2" key="1">
    <citation type="submission" date="2019-02" db="EMBL/GenBank/DDBJ databases">
        <authorList>
            <person name="Gruber-Vodicka R. H."/>
            <person name="Seah K. B. B."/>
        </authorList>
    </citation>
    <scope>NUCLEOTIDE SEQUENCE</scope>
    <source>
        <strain evidence="2">BECK_BZ15</strain>
    </source>
</reference>
<organism evidence="2">
    <name type="scientific">Candidatus Kentrum sp. FW</name>
    <dbReference type="NCBI Taxonomy" id="2126338"/>
    <lineage>
        <taxon>Bacteria</taxon>
        <taxon>Pseudomonadati</taxon>
        <taxon>Pseudomonadota</taxon>
        <taxon>Gammaproteobacteria</taxon>
        <taxon>Candidatus Kentrum</taxon>
    </lineage>
</organism>
<evidence type="ECO:0000256" key="1">
    <source>
        <dbReference type="SAM" id="MobiDB-lite"/>
    </source>
</evidence>
<proteinExistence type="predicted"/>
<gene>
    <name evidence="2" type="ORF">BECKFW1821A_GA0114235_100553</name>
</gene>
<dbReference type="AlphaFoldDB" id="A0A450RXL3"/>